<dbReference type="CDD" id="cd03443">
    <property type="entry name" value="PaaI_thioesterase"/>
    <property type="match status" value="1"/>
</dbReference>
<gene>
    <name evidence="9" type="ORF">CAP_7743</name>
</gene>
<dbReference type="GO" id="GO:0047617">
    <property type="term" value="F:fatty acyl-CoA hydrolase activity"/>
    <property type="evidence" value="ECO:0007669"/>
    <property type="project" value="UniProtKB-EC"/>
</dbReference>
<sequence length="182" mass="19249">MPLDHPLLAPVVASRYGSGGSTLMSDFRTPFGPQVFTPADAAFEQRVRESFARQRAMSTLGAALTSVSPGEVVIELPFREDLTQQHGYLHAAIITAIVDSACGYAAYSLMPVDAAVLTAEYKVNFLAPAAGRRFMAYGRVTKPGRTLTVTTGDVVAETEGGLKPVATMLATMMTVSGRGFSG</sequence>
<evidence type="ECO:0000313" key="10">
    <source>
        <dbReference type="Proteomes" id="UP000019678"/>
    </source>
</evidence>
<protein>
    <recommendedName>
        <fullName evidence="6">Medium/long-chain acyl-CoA thioesterase YigI</fullName>
        <ecNumber evidence="5">3.1.2.20</ecNumber>
    </recommendedName>
</protein>
<evidence type="ECO:0000259" key="8">
    <source>
        <dbReference type="Pfam" id="PF03061"/>
    </source>
</evidence>
<comment type="catalytic activity">
    <reaction evidence="2">
        <text>a fatty acyl-CoA + H2O = a fatty acid + CoA + H(+)</text>
        <dbReference type="Rhea" id="RHEA:16781"/>
        <dbReference type="ChEBI" id="CHEBI:15377"/>
        <dbReference type="ChEBI" id="CHEBI:15378"/>
        <dbReference type="ChEBI" id="CHEBI:28868"/>
        <dbReference type="ChEBI" id="CHEBI:57287"/>
        <dbReference type="ChEBI" id="CHEBI:77636"/>
        <dbReference type="EC" id="3.1.2.20"/>
    </reaction>
</comment>
<evidence type="ECO:0000256" key="7">
    <source>
        <dbReference type="ARBA" id="ARBA00048062"/>
    </source>
</evidence>
<organism evidence="9 10">
    <name type="scientific">Chondromyces apiculatus DSM 436</name>
    <dbReference type="NCBI Taxonomy" id="1192034"/>
    <lineage>
        <taxon>Bacteria</taxon>
        <taxon>Pseudomonadati</taxon>
        <taxon>Myxococcota</taxon>
        <taxon>Polyangia</taxon>
        <taxon>Polyangiales</taxon>
        <taxon>Polyangiaceae</taxon>
        <taxon>Chondromyces</taxon>
    </lineage>
</organism>
<proteinExistence type="inferred from homology"/>
<dbReference type="AlphaFoldDB" id="A0A017SYU3"/>
<dbReference type="PANTHER" id="PTHR43240">
    <property type="entry name" value="1,4-DIHYDROXY-2-NAPHTHOYL-COA THIOESTERASE 1"/>
    <property type="match status" value="1"/>
</dbReference>
<evidence type="ECO:0000256" key="3">
    <source>
        <dbReference type="ARBA" id="ARBA00036002"/>
    </source>
</evidence>
<name>A0A017SYU3_9BACT</name>
<accession>A0A017SYU3</accession>
<dbReference type="SUPFAM" id="SSF54637">
    <property type="entry name" value="Thioesterase/thiol ester dehydrase-isomerase"/>
    <property type="match status" value="1"/>
</dbReference>
<dbReference type="STRING" id="1192034.CAP_7743"/>
<dbReference type="InterPro" id="IPR003736">
    <property type="entry name" value="PAAI_dom"/>
</dbReference>
<feature type="domain" description="Thioesterase" evidence="8">
    <location>
        <begin position="86"/>
        <end position="160"/>
    </location>
</feature>
<dbReference type="Proteomes" id="UP000019678">
    <property type="component" value="Unassembled WGS sequence"/>
</dbReference>
<dbReference type="Gene3D" id="3.10.129.10">
    <property type="entry name" value="Hotdog Thioesterase"/>
    <property type="match status" value="1"/>
</dbReference>
<dbReference type="eggNOG" id="COG2050">
    <property type="taxonomic scope" value="Bacteria"/>
</dbReference>
<dbReference type="InterPro" id="IPR029069">
    <property type="entry name" value="HotDog_dom_sf"/>
</dbReference>
<dbReference type="PANTHER" id="PTHR43240:SF20">
    <property type="entry name" value="MEDIUM_LONG-CHAIN ACYL-COA THIOESTERASE YIGI"/>
    <property type="match status" value="1"/>
</dbReference>
<keyword evidence="1" id="KW-0378">Hydrolase</keyword>
<comment type="similarity">
    <text evidence="4">Belongs to the YigI thioesterase family.</text>
</comment>
<comment type="caution">
    <text evidence="9">The sequence shown here is derived from an EMBL/GenBank/DDBJ whole genome shotgun (WGS) entry which is preliminary data.</text>
</comment>
<evidence type="ECO:0000256" key="5">
    <source>
        <dbReference type="ARBA" id="ARBA00038894"/>
    </source>
</evidence>
<dbReference type="Pfam" id="PF03061">
    <property type="entry name" value="4HBT"/>
    <property type="match status" value="1"/>
</dbReference>
<evidence type="ECO:0000256" key="2">
    <source>
        <dbReference type="ARBA" id="ARBA00035880"/>
    </source>
</evidence>
<evidence type="ECO:0000256" key="1">
    <source>
        <dbReference type="ARBA" id="ARBA00022801"/>
    </source>
</evidence>
<evidence type="ECO:0000313" key="9">
    <source>
        <dbReference type="EMBL" id="EYF01790.1"/>
    </source>
</evidence>
<dbReference type="RefSeq" id="WP_231511851.1">
    <property type="nucleotide sequence ID" value="NZ_ASRX01000071.1"/>
</dbReference>
<dbReference type="NCBIfam" id="TIGR00369">
    <property type="entry name" value="unchar_dom_1"/>
    <property type="match status" value="1"/>
</dbReference>
<reference evidence="9 10" key="1">
    <citation type="submission" date="2013-05" db="EMBL/GenBank/DDBJ databases">
        <title>Genome assembly of Chondromyces apiculatus DSM 436.</title>
        <authorList>
            <person name="Sharma G."/>
            <person name="Khatri I."/>
            <person name="Kaur C."/>
            <person name="Mayilraj S."/>
            <person name="Subramanian S."/>
        </authorList>
    </citation>
    <scope>NUCLEOTIDE SEQUENCE [LARGE SCALE GENOMIC DNA]</scope>
    <source>
        <strain evidence="9 10">DSM 436</strain>
    </source>
</reference>
<dbReference type="EC" id="3.1.2.20" evidence="5"/>
<evidence type="ECO:0000256" key="6">
    <source>
        <dbReference type="ARBA" id="ARBA00040062"/>
    </source>
</evidence>
<dbReference type="EMBL" id="ASRX01000071">
    <property type="protein sequence ID" value="EYF01790.1"/>
    <property type="molecule type" value="Genomic_DNA"/>
</dbReference>
<dbReference type="InterPro" id="IPR006683">
    <property type="entry name" value="Thioestr_dom"/>
</dbReference>
<keyword evidence="10" id="KW-1185">Reference proteome</keyword>
<comment type="catalytic activity">
    <reaction evidence="7">
        <text>a medium-chain fatty acyl-CoA + H2O = a medium-chain fatty acid + CoA + H(+)</text>
        <dbReference type="Rhea" id="RHEA:68184"/>
        <dbReference type="ChEBI" id="CHEBI:15377"/>
        <dbReference type="ChEBI" id="CHEBI:15378"/>
        <dbReference type="ChEBI" id="CHEBI:57287"/>
        <dbReference type="ChEBI" id="CHEBI:59558"/>
        <dbReference type="ChEBI" id="CHEBI:90546"/>
    </reaction>
</comment>
<evidence type="ECO:0000256" key="4">
    <source>
        <dbReference type="ARBA" id="ARBA00038381"/>
    </source>
</evidence>
<comment type="catalytic activity">
    <reaction evidence="3">
        <text>a long-chain fatty acyl-CoA + H2O = a long-chain fatty acid + CoA + H(+)</text>
        <dbReference type="Rhea" id="RHEA:67680"/>
        <dbReference type="ChEBI" id="CHEBI:15377"/>
        <dbReference type="ChEBI" id="CHEBI:15378"/>
        <dbReference type="ChEBI" id="CHEBI:57287"/>
        <dbReference type="ChEBI" id="CHEBI:57560"/>
        <dbReference type="ChEBI" id="CHEBI:83139"/>
    </reaction>
</comment>